<evidence type="ECO:0000313" key="3">
    <source>
        <dbReference type="Proteomes" id="UP000075321"/>
    </source>
</evidence>
<feature type="transmembrane region" description="Helical" evidence="1">
    <location>
        <begin position="12"/>
        <end position="39"/>
    </location>
</feature>
<sequence>MTIRESEGRGLFIRQLPLIAIVMYAIALVAWTLILWQWVPMPGDEMSEMGMQMSDPGVPEAMAIGHGAAGVGLYLLMWGTMMIAMMYPSTVPLFRLYNGTLQDLSKTAKAARLGALLGVYTLVWTLTGLVPLVVNSVVPIAALVNDRGLLLFGGVLVVLGGYQLSPYKYQCLDKCRSPFGFLMTYHRPGIRGAADMGLRFSLFCVGCCWALFALMVAVGSMNILWMAIIALVISLERTVSWGPQLARAVGVVAGVGGVGFIVVSIV</sequence>
<keyword evidence="3" id="KW-1185">Reference proteome</keyword>
<dbReference type="RefSeq" id="WP_066384835.1">
    <property type="nucleotide sequence ID" value="NZ_LTAZ01000013.1"/>
</dbReference>
<dbReference type="OrthoDB" id="11125at2157"/>
<evidence type="ECO:0000256" key="1">
    <source>
        <dbReference type="SAM" id="Phobius"/>
    </source>
</evidence>
<reference evidence="2 3" key="1">
    <citation type="submission" date="2016-02" db="EMBL/GenBank/DDBJ databases">
        <title>Genome sequence of Halalkalicoccus paucihalophilus DSM 24557.</title>
        <authorList>
            <person name="Poehlein A."/>
            <person name="Daniel R."/>
        </authorList>
    </citation>
    <scope>NUCLEOTIDE SEQUENCE [LARGE SCALE GENOMIC DNA]</scope>
    <source>
        <strain evidence="2 3">DSM 24557</strain>
    </source>
</reference>
<organism evidence="2 3">
    <name type="scientific">Halalkalicoccus paucihalophilus</name>
    <dbReference type="NCBI Taxonomy" id="1008153"/>
    <lineage>
        <taxon>Archaea</taxon>
        <taxon>Methanobacteriati</taxon>
        <taxon>Methanobacteriota</taxon>
        <taxon>Stenosarchaea group</taxon>
        <taxon>Halobacteria</taxon>
        <taxon>Halobacteriales</taxon>
        <taxon>Halococcaceae</taxon>
        <taxon>Halalkalicoccus</taxon>
    </lineage>
</organism>
<name>A0A151A9L3_9EURY</name>
<protein>
    <recommendedName>
        <fullName evidence="4">Metal-binding integral membrane protein</fullName>
    </recommendedName>
</protein>
<feature type="transmembrane region" description="Helical" evidence="1">
    <location>
        <begin position="148"/>
        <end position="167"/>
    </location>
</feature>
<dbReference type="EMBL" id="LTAZ01000013">
    <property type="protein sequence ID" value="KYH24371.1"/>
    <property type="molecule type" value="Genomic_DNA"/>
</dbReference>
<dbReference type="Pfam" id="PF09948">
    <property type="entry name" value="PpoB2"/>
    <property type="match status" value="1"/>
</dbReference>
<keyword evidence="1" id="KW-0472">Membrane</keyword>
<keyword evidence="1" id="KW-1133">Transmembrane helix</keyword>
<proteinExistence type="predicted"/>
<evidence type="ECO:0000313" key="2">
    <source>
        <dbReference type="EMBL" id="KYH24371.1"/>
    </source>
</evidence>
<accession>A0A151A9L3</accession>
<feature type="transmembrane region" description="Helical" evidence="1">
    <location>
        <begin position="115"/>
        <end position="142"/>
    </location>
</feature>
<evidence type="ECO:0008006" key="4">
    <source>
        <dbReference type="Google" id="ProtNLM"/>
    </source>
</evidence>
<dbReference type="Proteomes" id="UP000075321">
    <property type="component" value="Unassembled WGS sequence"/>
</dbReference>
<comment type="caution">
    <text evidence="2">The sequence shown here is derived from an EMBL/GenBank/DDBJ whole genome shotgun (WGS) entry which is preliminary data.</text>
</comment>
<dbReference type="PATRIC" id="fig|1008153.3.peg.3525"/>
<dbReference type="AlphaFoldDB" id="A0A151A9L3"/>
<dbReference type="InterPro" id="IPR018688">
    <property type="entry name" value="PpoB2-like"/>
</dbReference>
<keyword evidence="1" id="KW-0812">Transmembrane</keyword>
<feature type="transmembrane region" description="Helical" evidence="1">
    <location>
        <begin position="200"/>
        <end position="233"/>
    </location>
</feature>
<feature type="transmembrane region" description="Helical" evidence="1">
    <location>
        <begin position="245"/>
        <end position="265"/>
    </location>
</feature>
<gene>
    <name evidence="2" type="ORF">HAPAU_33540</name>
</gene>